<reference evidence="7 8" key="1">
    <citation type="journal article" date="2013" name="PLoS ONE">
        <title>Genomic Evaluation of Thermoanaerobacter spp. for the Construction of Designer Co-Cultures to Improve Lignocellulosic Biofuel Production.</title>
        <authorList>
            <person name="Verbeke T.J."/>
            <person name="Zhang X."/>
            <person name="Henrissat B."/>
            <person name="Spicer V."/>
            <person name="Rydzak T."/>
            <person name="Krokhin O.V."/>
            <person name="Fristensky B."/>
            <person name="Levin D.B."/>
            <person name="Sparling R."/>
        </authorList>
    </citation>
    <scope>NUCLEOTIDE SEQUENCE [LARGE SCALE GENOMIC DNA]</scope>
    <source>
        <strain evidence="7 8">WC1</strain>
    </source>
</reference>
<name>M8DSL3_THETY</name>
<dbReference type="InterPro" id="IPR018485">
    <property type="entry name" value="FGGY_C"/>
</dbReference>
<evidence type="ECO:0000259" key="5">
    <source>
        <dbReference type="Pfam" id="PF00370"/>
    </source>
</evidence>
<dbReference type="Proteomes" id="UP000013242">
    <property type="component" value="Unassembled WGS sequence"/>
</dbReference>
<evidence type="ECO:0000313" key="8">
    <source>
        <dbReference type="Proteomes" id="UP000013242"/>
    </source>
</evidence>
<evidence type="ECO:0000259" key="6">
    <source>
        <dbReference type="Pfam" id="PF02782"/>
    </source>
</evidence>
<feature type="domain" description="Carbohydrate kinase FGGY C-terminal" evidence="6">
    <location>
        <begin position="261"/>
        <end position="455"/>
    </location>
</feature>
<proteinExistence type="inferred from homology"/>
<protein>
    <submittedName>
        <fullName evidence="7">Sugar (Pentulose and hexulose) kinase</fullName>
        <ecNumber evidence="7">2.7.1.12</ecNumber>
    </submittedName>
</protein>
<feature type="domain" description="Carbohydrate kinase FGGY N-terminal" evidence="5">
    <location>
        <begin position="4"/>
        <end position="251"/>
    </location>
</feature>
<keyword evidence="3 4" id="KW-0418">Kinase</keyword>
<evidence type="ECO:0000256" key="3">
    <source>
        <dbReference type="ARBA" id="ARBA00022777"/>
    </source>
</evidence>
<evidence type="ECO:0000313" key="7">
    <source>
        <dbReference type="EMBL" id="EMT39496.1"/>
    </source>
</evidence>
<dbReference type="AlphaFoldDB" id="M8DSL3"/>
<dbReference type="Pfam" id="PF02782">
    <property type="entry name" value="FGGY_C"/>
    <property type="match status" value="1"/>
</dbReference>
<keyword evidence="2 4" id="KW-0808">Transferase</keyword>
<dbReference type="GO" id="GO:0046316">
    <property type="term" value="F:gluconokinase activity"/>
    <property type="evidence" value="ECO:0007669"/>
    <property type="project" value="UniProtKB-EC"/>
</dbReference>
<dbReference type="Gene3D" id="3.30.420.40">
    <property type="match status" value="2"/>
</dbReference>
<dbReference type="InterPro" id="IPR043129">
    <property type="entry name" value="ATPase_NBD"/>
</dbReference>
<accession>M8DSL3</accession>
<keyword evidence="8" id="KW-1185">Reference proteome</keyword>
<dbReference type="GO" id="GO:0005975">
    <property type="term" value="P:carbohydrate metabolic process"/>
    <property type="evidence" value="ECO:0007669"/>
    <property type="project" value="InterPro"/>
</dbReference>
<dbReference type="PATRIC" id="fig|1198630.3.peg.953"/>
<dbReference type="EMBL" id="AMYG01000027">
    <property type="protein sequence ID" value="EMT39496.1"/>
    <property type="molecule type" value="Genomic_DNA"/>
</dbReference>
<dbReference type="RefSeq" id="WP_004399753.1">
    <property type="nucleotide sequence ID" value="NZ_KB731281.1"/>
</dbReference>
<evidence type="ECO:0000256" key="1">
    <source>
        <dbReference type="ARBA" id="ARBA00009156"/>
    </source>
</evidence>
<comment type="caution">
    <text evidence="7">The sequence shown here is derived from an EMBL/GenBank/DDBJ whole genome shotgun (WGS) entry which is preliminary data.</text>
</comment>
<comment type="similarity">
    <text evidence="1 4">Belongs to the FGGY kinase family.</text>
</comment>
<sequence length="505" mass="57320">MGEYYLGVDIGTTGVRSIVFDSEGKLITSDYKEYPMICLEKGMAELDPNIVFQSFTEVVRNSILKSKISNKEIRAIGLSAQMHSILALDKEGNNLTNVITWADTRAMEESQYIAENYDFYDLYRKTGCIVKHPMYPLSKIIWLKNNRPEIYKKTYKFITIKEYIVYRLSDEFFIDIADASATGCLNIHSLTWDQEILADILKANSDILFGDIVDPGFILPSIENKFIEELGISKNTSLIIGASDGITAHIGCGCFDNEKVSCTVGTSGALRVITDKPILDKDAQTWCYCFNNSKWIIGGAISNGGIVLKYLRDQFREQFEYELSKTKYENIYKLFDEYATQINPGSDGLIFLPFLAGERAPGWNPKASAALFGMKLMHTKKHIIRAMMEGVMYNMYSVYKIIEKINGGAKKIIANGGYVNSDEWLQIQADIFNKEIAVMKINEATALGAAYIAMSSVGDIELFKDYLPVMNYSRIVKPNNENVNKYNKIYKVYKEYYEFVEKNFN</sequence>
<dbReference type="InterPro" id="IPR050406">
    <property type="entry name" value="FGGY_Carb_Kinase"/>
</dbReference>
<dbReference type="SUPFAM" id="SSF53067">
    <property type="entry name" value="Actin-like ATPase domain"/>
    <property type="match status" value="2"/>
</dbReference>
<dbReference type="InterPro" id="IPR000577">
    <property type="entry name" value="Carb_kinase_FGGY"/>
</dbReference>
<dbReference type="InterPro" id="IPR018484">
    <property type="entry name" value="FGGY_N"/>
</dbReference>
<dbReference type="EC" id="2.7.1.12" evidence="7"/>
<dbReference type="CDD" id="cd07770">
    <property type="entry name" value="ASKHA_NBD_FGGY_GntK"/>
    <property type="match status" value="1"/>
</dbReference>
<dbReference type="PIRSF" id="PIRSF000538">
    <property type="entry name" value="GlpK"/>
    <property type="match status" value="1"/>
</dbReference>
<gene>
    <name evidence="7" type="ORF">TthWC1_0928</name>
</gene>
<dbReference type="PANTHER" id="PTHR43095:SF2">
    <property type="entry name" value="GLUCONOKINASE"/>
    <property type="match status" value="1"/>
</dbReference>
<dbReference type="HOGENOM" id="CLU_009281_3_2_9"/>
<dbReference type="PROSITE" id="PS00445">
    <property type="entry name" value="FGGY_KINASES_2"/>
    <property type="match status" value="1"/>
</dbReference>
<organism evidence="7 8">
    <name type="scientific">Thermoanaerobacter thermohydrosulfuricus WC1</name>
    <dbReference type="NCBI Taxonomy" id="1198630"/>
    <lineage>
        <taxon>Bacteria</taxon>
        <taxon>Bacillati</taxon>
        <taxon>Bacillota</taxon>
        <taxon>Clostridia</taxon>
        <taxon>Thermoanaerobacterales</taxon>
        <taxon>Thermoanaerobacteraceae</taxon>
        <taxon>Thermoanaerobacter</taxon>
    </lineage>
</organism>
<evidence type="ECO:0000256" key="2">
    <source>
        <dbReference type="ARBA" id="ARBA00022679"/>
    </source>
</evidence>
<dbReference type="PANTHER" id="PTHR43095">
    <property type="entry name" value="SUGAR KINASE"/>
    <property type="match status" value="1"/>
</dbReference>
<dbReference type="PROSITE" id="PS00933">
    <property type="entry name" value="FGGY_KINASES_1"/>
    <property type="match status" value="1"/>
</dbReference>
<dbReference type="Pfam" id="PF00370">
    <property type="entry name" value="FGGY_N"/>
    <property type="match status" value="1"/>
</dbReference>
<evidence type="ECO:0000256" key="4">
    <source>
        <dbReference type="RuleBase" id="RU003733"/>
    </source>
</evidence>
<dbReference type="InterPro" id="IPR018483">
    <property type="entry name" value="Carb_kinase_FGGY_CS"/>
</dbReference>